<dbReference type="Proteomes" id="UP001177023">
    <property type="component" value="Unassembled WGS sequence"/>
</dbReference>
<reference evidence="3" key="1">
    <citation type="submission" date="2023-06" db="EMBL/GenBank/DDBJ databases">
        <authorList>
            <person name="Delattre M."/>
        </authorList>
    </citation>
    <scope>NUCLEOTIDE SEQUENCE</scope>
    <source>
        <strain evidence="3">AF72</strain>
    </source>
</reference>
<organism evidence="3 4">
    <name type="scientific">Mesorhabditis spiculigera</name>
    <dbReference type="NCBI Taxonomy" id="96644"/>
    <lineage>
        <taxon>Eukaryota</taxon>
        <taxon>Metazoa</taxon>
        <taxon>Ecdysozoa</taxon>
        <taxon>Nematoda</taxon>
        <taxon>Chromadorea</taxon>
        <taxon>Rhabditida</taxon>
        <taxon>Rhabditina</taxon>
        <taxon>Rhabditomorpha</taxon>
        <taxon>Rhabditoidea</taxon>
        <taxon>Rhabditidae</taxon>
        <taxon>Mesorhabditinae</taxon>
        <taxon>Mesorhabditis</taxon>
    </lineage>
</organism>
<evidence type="ECO:0000313" key="3">
    <source>
        <dbReference type="EMBL" id="CAJ0569234.1"/>
    </source>
</evidence>
<dbReference type="AlphaFoldDB" id="A0AA36CHN9"/>
<name>A0AA36CHN9_9BILA</name>
<feature type="non-terminal residue" evidence="3">
    <location>
        <position position="282"/>
    </location>
</feature>
<comment type="caution">
    <text evidence="3">The sequence shown here is derived from an EMBL/GenBank/DDBJ whole genome shotgun (WGS) entry which is preliminary data.</text>
</comment>
<dbReference type="InterPro" id="IPR050975">
    <property type="entry name" value="Sleep_regulator"/>
</dbReference>
<protein>
    <recommendedName>
        <fullName evidence="5">Protein quiver</fullName>
    </recommendedName>
</protein>
<gene>
    <name evidence="3" type="ORF">MSPICULIGERA_LOCUS7722</name>
</gene>
<evidence type="ECO:0008006" key="5">
    <source>
        <dbReference type="Google" id="ProtNLM"/>
    </source>
</evidence>
<dbReference type="PANTHER" id="PTHR33562">
    <property type="entry name" value="ATILLA, ISOFORM B-RELATED-RELATED"/>
    <property type="match status" value="1"/>
</dbReference>
<keyword evidence="4" id="KW-1185">Reference proteome</keyword>
<keyword evidence="1 2" id="KW-0732">Signal</keyword>
<feature type="chain" id="PRO_5041249267" description="Protein quiver" evidence="2">
    <location>
        <begin position="16"/>
        <end position="282"/>
    </location>
</feature>
<proteinExistence type="predicted"/>
<dbReference type="EMBL" id="CATQJA010001987">
    <property type="protein sequence ID" value="CAJ0569234.1"/>
    <property type="molecule type" value="Genomic_DNA"/>
</dbReference>
<evidence type="ECO:0000256" key="1">
    <source>
        <dbReference type="ARBA" id="ARBA00022729"/>
    </source>
</evidence>
<evidence type="ECO:0000313" key="4">
    <source>
        <dbReference type="Proteomes" id="UP001177023"/>
    </source>
</evidence>
<accession>A0AA36CHN9</accession>
<sequence length="282" mass="31193">MRLLALVLLIPGCYALWCYQCYPGPKGDPCLEGGPELAEEEDVRVQCGAGERCIWSLKKRHPLAFPDERRECGTMGPHRCGHIESDDKDVGNVWWCACDTDFCNTGSFNELKATVAAYSPTPSPSPPRPASPVTVDCLYCASDFTEPPRSPLLPGCREGGKELSKHTTHEKGRCGVPGQYCQMNAKFFHDVTRPPLIERYCVEGDDPTCTINPENDGFLVGCGCDSALCNDWDEITLKKMAEALLEHREGALNITSPLPVVPNGTTYYIHLHYIFIFLLAFS</sequence>
<evidence type="ECO:0000256" key="2">
    <source>
        <dbReference type="SAM" id="SignalP"/>
    </source>
</evidence>
<feature type="signal peptide" evidence="2">
    <location>
        <begin position="1"/>
        <end position="15"/>
    </location>
</feature>